<dbReference type="PANTHER" id="PTHR46599">
    <property type="entry name" value="PIGGYBAC TRANSPOSABLE ELEMENT-DERIVED PROTEIN 4"/>
    <property type="match status" value="1"/>
</dbReference>
<comment type="caution">
    <text evidence="2">The sequence shown here is derived from an EMBL/GenBank/DDBJ whole genome shotgun (WGS) entry which is preliminary data.</text>
</comment>
<reference evidence="2" key="1">
    <citation type="submission" date="2013-04" db="EMBL/GenBank/DDBJ databases">
        <authorList>
            <person name="Qu J."/>
            <person name="Murali S.C."/>
            <person name="Bandaranaike D."/>
            <person name="Bellair M."/>
            <person name="Blankenburg K."/>
            <person name="Chao H."/>
            <person name="Dinh H."/>
            <person name="Doddapaneni H."/>
            <person name="Downs B."/>
            <person name="Dugan-Rocha S."/>
            <person name="Elkadiri S."/>
            <person name="Gnanaolivu R.D."/>
            <person name="Hernandez B."/>
            <person name="Javaid M."/>
            <person name="Jayaseelan J.C."/>
            <person name="Lee S."/>
            <person name="Li M."/>
            <person name="Ming W."/>
            <person name="Munidasa M."/>
            <person name="Muniz J."/>
            <person name="Nguyen L."/>
            <person name="Ongeri F."/>
            <person name="Osuji N."/>
            <person name="Pu L.-L."/>
            <person name="Puazo M."/>
            <person name="Qu C."/>
            <person name="Quiroz J."/>
            <person name="Raj R."/>
            <person name="Weissenberger G."/>
            <person name="Xin Y."/>
            <person name="Zou X."/>
            <person name="Han Y."/>
            <person name="Richards S."/>
            <person name="Worley K."/>
            <person name="Muzny D."/>
            <person name="Gibbs R."/>
        </authorList>
    </citation>
    <scope>NUCLEOTIDE SEQUENCE</scope>
    <source>
        <strain evidence="2">Sampled in the wild</strain>
    </source>
</reference>
<organism evidence="2 3">
    <name type="scientific">Ladona fulva</name>
    <name type="common">Scarce chaser dragonfly</name>
    <name type="synonym">Libellula fulva</name>
    <dbReference type="NCBI Taxonomy" id="123851"/>
    <lineage>
        <taxon>Eukaryota</taxon>
        <taxon>Metazoa</taxon>
        <taxon>Ecdysozoa</taxon>
        <taxon>Arthropoda</taxon>
        <taxon>Hexapoda</taxon>
        <taxon>Insecta</taxon>
        <taxon>Pterygota</taxon>
        <taxon>Palaeoptera</taxon>
        <taxon>Odonata</taxon>
        <taxon>Epiprocta</taxon>
        <taxon>Anisoptera</taxon>
        <taxon>Libelluloidea</taxon>
        <taxon>Libellulidae</taxon>
        <taxon>Ladona</taxon>
    </lineage>
</organism>
<keyword evidence="3" id="KW-1185">Reference proteome</keyword>
<feature type="domain" description="PiggyBac transposable element-derived protein" evidence="1">
    <location>
        <begin position="28"/>
        <end position="174"/>
    </location>
</feature>
<reference evidence="2" key="2">
    <citation type="submission" date="2017-10" db="EMBL/GenBank/DDBJ databases">
        <title>Ladona fulva Genome sequencing and assembly.</title>
        <authorList>
            <person name="Murali S."/>
            <person name="Richards S."/>
            <person name="Bandaranaike D."/>
            <person name="Bellair M."/>
            <person name="Blankenburg K."/>
            <person name="Chao H."/>
            <person name="Dinh H."/>
            <person name="Doddapaneni H."/>
            <person name="Dugan-Rocha S."/>
            <person name="Elkadiri S."/>
            <person name="Gnanaolivu R."/>
            <person name="Hernandez B."/>
            <person name="Skinner E."/>
            <person name="Javaid M."/>
            <person name="Lee S."/>
            <person name="Li M."/>
            <person name="Ming W."/>
            <person name="Munidasa M."/>
            <person name="Muniz J."/>
            <person name="Nguyen L."/>
            <person name="Hughes D."/>
            <person name="Osuji N."/>
            <person name="Pu L.-L."/>
            <person name="Puazo M."/>
            <person name="Qu C."/>
            <person name="Quiroz J."/>
            <person name="Raj R."/>
            <person name="Weissenberger G."/>
            <person name="Xin Y."/>
            <person name="Zou X."/>
            <person name="Han Y."/>
            <person name="Worley K."/>
            <person name="Muzny D."/>
            <person name="Gibbs R."/>
        </authorList>
    </citation>
    <scope>NUCLEOTIDE SEQUENCE</scope>
    <source>
        <strain evidence="2">Sampled in the wild</strain>
    </source>
</reference>
<evidence type="ECO:0000313" key="2">
    <source>
        <dbReference type="EMBL" id="KAG8234776.1"/>
    </source>
</evidence>
<dbReference type="Proteomes" id="UP000792457">
    <property type="component" value="Unassembled WGS sequence"/>
</dbReference>
<dbReference type="AlphaFoldDB" id="A0A8K0KIY5"/>
<accession>A0A8K0KIY5</accession>
<protein>
    <recommendedName>
        <fullName evidence="1">PiggyBac transposable element-derived protein domain-containing protein</fullName>
    </recommendedName>
</protein>
<evidence type="ECO:0000259" key="1">
    <source>
        <dbReference type="Pfam" id="PF13843"/>
    </source>
</evidence>
<dbReference type="Pfam" id="PF13843">
    <property type="entry name" value="DDE_Tnp_1_7"/>
    <property type="match status" value="1"/>
</dbReference>
<dbReference type="OrthoDB" id="7613120at2759"/>
<dbReference type="EMBL" id="KZ308844">
    <property type="protein sequence ID" value="KAG8234776.1"/>
    <property type="molecule type" value="Genomic_DNA"/>
</dbReference>
<sequence>MNQWCFGEDNFPSSSSFRSDIINMKQGESNTQKKVVKKLLEEKPGVGHSVYMGNYYISVQLTEELPEENTYITGTLKPTRKGNPKEVINRKLTSCESIARYNSKGVEFVGEMVDVCSRSGWIVKPRMIKECNNYVSGVDRKDQMLSYYTCEHKLWQWYNELGIHLLQIMLNNAHMLYNRYSGINISLYDLVVIEKSLQNIPPPAQFHVMHLPEYCPKGNKKRRKDSIYYCPQCPENPGFRLTPCFRNYHELSKQIDFF</sequence>
<dbReference type="PANTHER" id="PTHR46599:SF3">
    <property type="entry name" value="PIGGYBAC TRANSPOSABLE ELEMENT-DERIVED PROTEIN 4"/>
    <property type="match status" value="1"/>
</dbReference>
<evidence type="ECO:0000313" key="3">
    <source>
        <dbReference type="Proteomes" id="UP000792457"/>
    </source>
</evidence>
<name>A0A8K0KIY5_LADFU</name>
<dbReference type="InterPro" id="IPR029526">
    <property type="entry name" value="PGBD"/>
</dbReference>
<gene>
    <name evidence="2" type="ORF">J437_LFUL006608</name>
</gene>
<proteinExistence type="predicted"/>